<dbReference type="InterPro" id="IPR032710">
    <property type="entry name" value="NTF2-like_dom_sf"/>
</dbReference>
<comment type="caution">
    <text evidence="2">The sequence shown here is derived from an EMBL/GenBank/DDBJ whole genome shotgun (WGS) entry which is preliminary data.</text>
</comment>
<keyword evidence="1" id="KW-0732">Signal</keyword>
<evidence type="ECO:0000313" key="2">
    <source>
        <dbReference type="EMBL" id="KAJ4971248.1"/>
    </source>
</evidence>
<dbReference type="Proteomes" id="UP001141806">
    <property type="component" value="Unassembled WGS sequence"/>
</dbReference>
<reference evidence="2" key="1">
    <citation type="journal article" date="2023" name="Plant J.">
        <title>The genome of the king protea, Protea cynaroides.</title>
        <authorList>
            <person name="Chang J."/>
            <person name="Duong T.A."/>
            <person name="Schoeman C."/>
            <person name="Ma X."/>
            <person name="Roodt D."/>
            <person name="Barker N."/>
            <person name="Li Z."/>
            <person name="Van de Peer Y."/>
            <person name="Mizrachi E."/>
        </authorList>
    </citation>
    <scope>NUCLEOTIDE SEQUENCE</scope>
    <source>
        <tissue evidence="2">Young leaves</tissue>
    </source>
</reference>
<evidence type="ECO:0008006" key="4">
    <source>
        <dbReference type="Google" id="ProtNLM"/>
    </source>
</evidence>
<accession>A0A9Q0QTG2</accession>
<protein>
    <recommendedName>
        <fullName evidence="4">Wound-induced protein 1</fullName>
    </recommendedName>
</protein>
<dbReference type="PANTHER" id="PTHR33703:SF1">
    <property type="entry name" value="WOUND-INDUCED PROTEIN 1"/>
    <property type="match status" value="1"/>
</dbReference>
<evidence type="ECO:0000313" key="3">
    <source>
        <dbReference type="Proteomes" id="UP001141806"/>
    </source>
</evidence>
<dbReference type="Pfam" id="PF07107">
    <property type="entry name" value="WI12"/>
    <property type="match status" value="1"/>
</dbReference>
<dbReference type="Gene3D" id="3.10.450.50">
    <property type="match status" value="1"/>
</dbReference>
<dbReference type="InterPro" id="IPR009798">
    <property type="entry name" value="Wun1-like"/>
</dbReference>
<keyword evidence="3" id="KW-1185">Reference proteome</keyword>
<name>A0A9Q0QTG2_9MAGN</name>
<evidence type="ECO:0000256" key="1">
    <source>
        <dbReference type="SAM" id="SignalP"/>
    </source>
</evidence>
<dbReference type="EMBL" id="JAMYWD010000005">
    <property type="protein sequence ID" value="KAJ4971248.1"/>
    <property type="molecule type" value="Genomic_DNA"/>
</dbReference>
<dbReference type="PANTHER" id="PTHR33703">
    <property type="entry name" value="OS07G0691300 PROTEIN"/>
    <property type="match status" value="1"/>
</dbReference>
<dbReference type="OrthoDB" id="667779at2759"/>
<proteinExistence type="predicted"/>
<sequence length="205" mass="22446">MTHFMWRWVGLGWVGGSSLASLPVPELANSGEILEERSESSSIGIVKALYEALSTRDVEAVHRLLAPDIEWWFHGPPSHQHMMRLLTGTSSDKPFVFLPLSFTAIGTTVLVEGTDKNRSVSWIHAWTVNTDGIITQVREYFNTSLTVTRIFENSNQSSSASPSSSSSSSSSSPVSLVSSFKCQQLWQSKLSYAIGKDVPGLVLAI</sequence>
<feature type="chain" id="PRO_5040407407" description="Wound-induced protein 1" evidence="1">
    <location>
        <begin position="21"/>
        <end position="205"/>
    </location>
</feature>
<organism evidence="2 3">
    <name type="scientific">Protea cynaroides</name>
    <dbReference type="NCBI Taxonomy" id="273540"/>
    <lineage>
        <taxon>Eukaryota</taxon>
        <taxon>Viridiplantae</taxon>
        <taxon>Streptophyta</taxon>
        <taxon>Embryophyta</taxon>
        <taxon>Tracheophyta</taxon>
        <taxon>Spermatophyta</taxon>
        <taxon>Magnoliopsida</taxon>
        <taxon>Proteales</taxon>
        <taxon>Proteaceae</taxon>
        <taxon>Protea</taxon>
    </lineage>
</organism>
<gene>
    <name evidence="2" type="ORF">NE237_004347</name>
</gene>
<feature type="signal peptide" evidence="1">
    <location>
        <begin position="1"/>
        <end position="20"/>
    </location>
</feature>
<dbReference type="AlphaFoldDB" id="A0A9Q0QTG2"/>
<dbReference type="SUPFAM" id="SSF54427">
    <property type="entry name" value="NTF2-like"/>
    <property type="match status" value="1"/>
</dbReference>